<dbReference type="Proteomes" id="UP000007073">
    <property type="component" value="Chromosome"/>
</dbReference>
<reference evidence="2 3" key="2">
    <citation type="journal article" date="2009" name="BMC Microbiol.">
        <title>The genome sequence of Geobacter metallireducens: features of metabolism, physiology and regulation common and dissimilar to Geobacter sulfurreducens.</title>
        <authorList>
            <person name="Aklujkar M."/>
            <person name="Krushkal J."/>
            <person name="DiBartolo G."/>
            <person name="Lapidus A."/>
            <person name="Land M.L."/>
            <person name="Lovley D.R."/>
        </authorList>
    </citation>
    <scope>NUCLEOTIDE SEQUENCE [LARGE SCALE GENOMIC DNA]</scope>
    <source>
        <strain evidence="3">ATCC 53774 / DSM 7210 / GS-15</strain>
    </source>
</reference>
<feature type="signal peptide" evidence="1">
    <location>
        <begin position="1"/>
        <end position="21"/>
    </location>
</feature>
<evidence type="ECO:0000313" key="2">
    <source>
        <dbReference type="EMBL" id="ABB31634.1"/>
    </source>
</evidence>
<evidence type="ECO:0000256" key="1">
    <source>
        <dbReference type="SAM" id="SignalP"/>
    </source>
</evidence>
<feature type="chain" id="PRO_5004223186" evidence="1">
    <location>
        <begin position="22"/>
        <end position="113"/>
    </location>
</feature>
<gene>
    <name evidence="2" type="primary">pilA-C</name>
    <name evidence="2" type="ordered locus">Gmet_1400</name>
</gene>
<name>Q39VU0_GEOMG</name>
<proteinExistence type="predicted"/>
<protein>
    <submittedName>
        <fullName evidence="2">Geopilin domain 2 protein</fullName>
    </submittedName>
</protein>
<sequence length="113" mass="11596">MKKKIFLTGLCFLSIGSVAFAASKDVTGSGEIGGSNSTPKLAIQTSNQVTLTYDGGTGHTYGIATLHAKGTRKYASTSNDTKIYYNDNTATAAPSAPVGTATIGGSTNWKNAL</sequence>
<evidence type="ECO:0000313" key="3">
    <source>
        <dbReference type="Proteomes" id="UP000007073"/>
    </source>
</evidence>
<organism evidence="2 3">
    <name type="scientific">Geobacter metallireducens (strain ATCC 53774 / DSM 7210 / GS-15)</name>
    <dbReference type="NCBI Taxonomy" id="269799"/>
    <lineage>
        <taxon>Bacteria</taxon>
        <taxon>Pseudomonadati</taxon>
        <taxon>Thermodesulfobacteriota</taxon>
        <taxon>Desulfuromonadia</taxon>
        <taxon>Geobacterales</taxon>
        <taxon>Geobacteraceae</taxon>
        <taxon>Geobacter</taxon>
    </lineage>
</organism>
<dbReference type="HOGENOM" id="CLU_2129857_0_0_7"/>
<dbReference type="EMBL" id="CP000148">
    <property type="protein sequence ID" value="ABB31634.1"/>
    <property type="molecule type" value="Genomic_DNA"/>
</dbReference>
<keyword evidence="1" id="KW-0732">Signal</keyword>
<dbReference type="STRING" id="269799.Gmet_1400"/>
<dbReference type="RefSeq" id="WP_004511667.1">
    <property type="nucleotide sequence ID" value="NC_007517.1"/>
</dbReference>
<dbReference type="AlphaFoldDB" id="Q39VU0"/>
<keyword evidence="3" id="KW-1185">Reference proteome</keyword>
<reference evidence="2 3" key="1">
    <citation type="submission" date="2005-10" db="EMBL/GenBank/DDBJ databases">
        <title>Complete sequence of Geobacter metallireducens GS-15.</title>
        <authorList>
            <consortium name="US DOE Joint Genome Institute"/>
            <person name="Copeland A."/>
            <person name="Lucas S."/>
            <person name="Lapidus A."/>
            <person name="Barry K."/>
            <person name="Detter J.C."/>
            <person name="Glavina T."/>
            <person name="Hammon N."/>
            <person name="Israni S."/>
            <person name="Pitluck S."/>
            <person name="Di Bartolo G."/>
            <person name="Chain P."/>
            <person name="Schmutz J."/>
            <person name="Larimer F."/>
            <person name="Land M."/>
            <person name="Kyrpides N."/>
            <person name="Ivanova N."/>
            <person name="Richardson P."/>
        </authorList>
    </citation>
    <scope>NUCLEOTIDE SEQUENCE [LARGE SCALE GENOMIC DNA]</scope>
    <source>
        <strain evidence="3">ATCC 53774 / DSM 7210 / GS-15</strain>
    </source>
</reference>
<dbReference type="KEGG" id="gme:Gmet_1400"/>
<accession>Q39VU0</accession>